<protein>
    <recommendedName>
        <fullName evidence="1">GST N-terminal domain-containing protein</fullName>
    </recommendedName>
</protein>
<dbReference type="PANTHER" id="PTHR43968">
    <property type="match status" value="1"/>
</dbReference>
<dbReference type="InterPro" id="IPR004045">
    <property type="entry name" value="Glutathione_S-Trfase_N"/>
</dbReference>
<accession>A0A060SKD0</accession>
<dbReference type="HOGENOM" id="CLU_066075_0_0_1"/>
<dbReference type="CDD" id="cd00570">
    <property type="entry name" value="GST_N_family"/>
    <property type="match status" value="1"/>
</dbReference>
<dbReference type="SFLD" id="SFLDS00019">
    <property type="entry name" value="Glutathione_Transferase_(cytos"/>
    <property type="match status" value="1"/>
</dbReference>
<dbReference type="InterPro" id="IPR036282">
    <property type="entry name" value="Glutathione-S-Trfase_C_sf"/>
</dbReference>
<feature type="domain" description="GST N-terminal" evidence="1">
    <location>
        <begin position="5"/>
        <end position="96"/>
    </location>
</feature>
<evidence type="ECO:0000313" key="3">
    <source>
        <dbReference type="Proteomes" id="UP000029665"/>
    </source>
</evidence>
<dbReference type="Gene3D" id="3.40.30.10">
    <property type="entry name" value="Glutaredoxin"/>
    <property type="match status" value="1"/>
</dbReference>
<dbReference type="AlphaFoldDB" id="A0A060SKD0"/>
<organism evidence="2 3">
    <name type="scientific">Pycnoporus cinnabarinus</name>
    <name type="common">Cinnabar-red polypore</name>
    <name type="synonym">Trametes cinnabarina</name>
    <dbReference type="NCBI Taxonomy" id="5643"/>
    <lineage>
        <taxon>Eukaryota</taxon>
        <taxon>Fungi</taxon>
        <taxon>Dikarya</taxon>
        <taxon>Basidiomycota</taxon>
        <taxon>Agaricomycotina</taxon>
        <taxon>Agaricomycetes</taxon>
        <taxon>Polyporales</taxon>
        <taxon>Polyporaceae</taxon>
        <taxon>Trametes</taxon>
    </lineage>
</organism>
<dbReference type="GO" id="GO:0005737">
    <property type="term" value="C:cytoplasm"/>
    <property type="evidence" value="ECO:0007669"/>
    <property type="project" value="TreeGrafter"/>
</dbReference>
<proteinExistence type="predicted"/>
<evidence type="ECO:0000259" key="1">
    <source>
        <dbReference type="PROSITE" id="PS50404"/>
    </source>
</evidence>
<dbReference type="InterPro" id="IPR036249">
    <property type="entry name" value="Thioredoxin-like_sf"/>
</dbReference>
<dbReference type="PANTHER" id="PTHR43968:SF6">
    <property type="entry name" value="GLUTATHIONE S-TRANSFERASE OMEGA"/>
    <property type="match status" value="1"/>
</dbReference>
<comment type="caution">
    <text evidence="2">The sequence shown here is derived from an EMBL/GenBank/DDBJ whole genome shotgun (WGS) entry which is preliminary data.</text>
</comment>
<dbReference type="InterPro" id="IPR050983">
    <property type="entry name" value="GST_Omega/HSP26"/>
</dbReference>
<keyword evidence="3" id="KW-1185">Reference proteome</keyword>
<dbReference type="SUPFAM" id="SSF52833">
    <property type="entry name" value="Thioredoxin-like"/>
    <property type="match status" value="1"/>
</dbReference>
<dbReference type="PROSITE" id="PS50404">
    <property type="entry name" value="GST_NTER"/>
    <property type="match status" value="1"/>
</dbReference>
<evidence type="ECO:0000313" key="2">
    <source>
        <dbReference type="EMBL" id="CDO74671.1"/>
    </source>
</evidence>
<dbReference type="STRING" id="5643.A0A060SKD0"/>
<dbReference type="OMA" id="PCTEQIT"/>
<dbReference type="Gene3D" id="1.20.1050.10">
    <property type="match status" value="1"/>
</dbReference>
<gene>
    <name evidence="2" type="ORF">BN946_scf184828.g11</name>
</gene>
<dbReference type="EMBL" id="CCBP010000200">
    <property type="protein sequence ID" value="CDO74671.1"/>
    <property type="molecule type" value="Genomic_DNA"/>
</dbReference>
<dbReference type="Pfam" id="PF13409">
    <property type="entry name" value="GST_N_2"/>
    <property type="match status" value="1"/>
</dbReference>
<dbReference type="InterPro" id="IPR040079">
    <property type="entry name" value="Glutathione_S-Trfase"/>
</dbReference>
<dbReference type="Proteomes" id="UP000029665">
    <property type="component" value="Unassembled WGS sequence"/>
</dbReference>
<dbReference type="OrthoDB" id="202840at2759"/>
<dbReference type="SFLD" id="SFLDG00358">
    <property type="entry name" value="Main_(cytGST)"/>
    <property type="match status" value="1"/>
</dbReference>
<dbReference type="SUPFAM" id="SSF47616">
    <property type="entry name" value="GST C-terminal domain-like"/>
    <property type="match status" value="1"/>
</dbReference>
<name>A0A060SKD0_PYCCI</name>
<sequence length="240" mass="27396">MAPTEQLTLYTAEYSPFAQRVHIALEEANAKYKIHQFRQRGEKPDWYTHVNPLRKVPALTFGGPEVPPDQPSPKSVKLIESMAILEFVADVFPEANLLPKDPILRAKARIFIEIYRNYVHDQFRETFFLAKPIEGVITALEKLQDVLHPSGFAVGEWSIADAAVAPSLVRMMLFLRTGLGAYSKEDWKRLSETLSSDKFSRLAQYIRDLEERPSFKKTWVSDVRSMLHCTTKDTDGVVGR</sequence>
<reference evidence="2" key="1">
    <citation type="submission" date="2014-01" db="EMBL/GenBank/DDBJ databases">
        <title>The genome of the white-rot fungus Pycnoporus cinnabarinus: a basidiomycete model with a versatile arsenal for lignocellulosic biomass breakdown.</title>
        <authorList>
            <person name="Levasseur A."/>
            <person name="Lomascolo A."/>
            <person name="Ruiz-Duenas F.J."/>
            <person name="Uzan E."/>
            <person name="Piumi F."/>
            <person name="Kues U."/>
            <person name="Ram A.F.J."/>
            <person name="Murat C."/>
            <person name="Haon M."/>
            <person name="Benoit I."/>
            <person name="Arfi Y."/>
            <person name="Chevret D."/>
            <person name="Drula E."/>
            <person name="Kwon M.J."/>
            <person name="Gouret P."/>
            <person name="Lesage-Meessen L."/>
            <person name="Lombard V."/>
            <person name="Mariette J."/>
            <person name="Noirot C."/>
            <person name="Park J."/>
            <person name="Patyshakuliyeva A."/>
            <person name="Wieneger R.A.B."/>
            <person name="Wosten H.A.B."/>
            <person name="Martin F."/>
            <person name="Coutinho P.M."/>
            <person name="de Vries R."/>
            <person name="Martinez A.T."/>
            <person name="Klopp C."/>
            <person name="Pontarotti P."/>
            <person name="Henrissat B."/>
            <person name="Record E."/>
        </authorList>
    </citation>
    <scope>NUCLEOTIDE SEQUENCE [LARGE SCALE GENOMIC DNA]</scope>
    <source>
        <strain evidence="2">BRFM137</strain>
    </source>
</reference>